<evidence type="ECO:0000313" key="2">
    <source>
        <dbReference type="EMBL" id="TDU89068.1"/>
    </source>
</evidence>
<feature type="transmembrane region" description="Helical" evidence="1">
    <location>
        <begin position="90"/>
        <end position="110"/>
    </location>
</feature>
<keyword evidence="1" id="KW-0472">Membrane</keyword>
<organism evidence="2 3">
    <name type="scientific">Kribbella voronezhensis</name>
    <dbReference type="NCBI Taxonomy" id="2512212"/>
    <lineage>
        <taxon>Bacteria</taxon>
        <taxon>Bacillati</taxon>
        <taxon>Actinomycetota</taxon>
        <taxon>Actinomycetes</taxon>
        <taxon>Propionibacteriales</taxon>
        <taxon>Kribbellaceae</taxon>
        <taxon>Kribbella</taxon>
    </lineage>
</organism>
<dbReference type="Proteomes" id="UP000295151">
    <property type="component" value="Unassembled WGS sequence"/>
</dbReference>
<keyword evidence="1" id="KW-0812">Transmembrane</keyword>
<proteinExistence type="predicted"/>
<protein>
    <submittedName>
        <fullName evidence="2">Uncharacterized protein</fullName>
    </submittedName>
</protein>
<evidence type="ECO:0000313" key="3">
    <source>
        <dbReference type="Proteomes" id="UP000295151"/>
    </source>
</evidence>
<dbReference type="RefSeq" id="WP_133978999.1">
    <property type="nucleotide sequence ID" value="NZ_SOCE01000001.1"/>
</dbReference>
<feature type="transmembrane region" description="Helical" evidence="1">
    <location>
        <begin position="33"/>
        <end position="50"/>
    </location>
</feature>
<keyword evidence="1" id="KW-1133">Transmembrane helix</keyword>
<dbReference type="EMBL" id="SOCE01000001">
    <property type="protein sequence ID" value="TDU89068.1"/>
    <property type="molecule type" value="Genomic_DNA"/>
</dbReference>
<evidence type="ECO:0000256" key="1">
    <source>
        <dbReference type="SAM" id="Phobius"/>
    </source>
</evidence>
<reference evidence="2 3" key="1">
    <citation type="submission" date="2019-03" db="EMBL/GenBank/DDBJ databases">
        <title>Genomic Encyclopedia of Type Strains, Phase III (KMG-III): the genomes of soil and plant-associated and newly described type strains.</title>
        <authorList>
            <person name="Whitman W."/>
        </authorList>
    </citation>
    <scope>NUCLEOTIDE SEQUENCE [LARGE SCALE GENOMIC DNA]</scope>
    <source>
        <strain evidence="2 3">VKM Ac-2575</strain>
    </source>
</reference>
<sequence>MRTAFALVLAIGYPLLALWQIHRRKLRDRLDLVLIVAAGILFLFFARATVDWQAFPPWLWLIGLVLLAVDVVLAGWAWPDLRWTDASRPGRRATSVTIQLAIAAALIAVLF</sequence>
<feature type="transmembrane region" description="Helical" evidence="1">
    <location>
        <begin position="57"/>
        <end position="78"/>
    </location>
</feature>
<accession>A0A4R7TCI2</accession>
<comment type="caution">
    <text evidence="2">The sequence shown here is derived from an EMBL/GenBank/DDBJ whole genome shotgun (WGS) entry which is preliminary data.</text>
</comment>
<dbReference type="AlphaFoldDB" id="A0A4R7TCI2"/>
<keyword evidence="3" id="KW-1185">Reference proteome</keyword>
<gene>
    <name evidence="2" type="ORF">EV138_2622</name>
</gene>
<name>A0A4R7TCI2_9ACTN</name>